<dbReference type="EMBL" id="QYTU02000002">
    <property type="protein sequence ID" value="RWR14659.1"/>
    <property type="molecule type" value="Genomic_DNA"/>
</dbReference>
<gene>
    <name evidence="1" type="primary">pglX</name>
    <name evidence="1" type="ORF">D4N35_002455</name>
</gene>
<evidence type="ECO:0000313" key="1">
    <source>
        <dbReference type="EMBL" id="RWR14659.1"/>
    </source>
</evidence>
<dbReference type="RefSeq" id="WP_120069437.1">
    <property type="nucleotide sequence ID" value="NZ_CP126113.1"/>
</dbReference>
<dbReference type="AlphaFoldDB" id="A0A443J2J6"/>
<reference evidence="1" key="1">
    <citation type="submission" date="2018-12" db="EMBL/GenBank/DDBJ databases">
        <authorList>
            <person name="Sun L."/>
            <person name="Chen Z."/>
        </authorList>
    </citation>
    <scope>NUCLEOTIDE SEQUENCE [LARGE SCALE GENOMIC DNA]</scope>
    <source>
        <strain evidence="1">DSM 16012</strain>
    </source>
</reference>
<accession>A0A443J2J6</accession>
<dbReference type="NCBIfam" id="NF033452">
    <property type="entry name" value="BREX_1_MTaseX"/>
    <property type="match status" value="1"/>
</dbReference>
<proteinExistence type="predicted"/>
<dbReference type="GO" id="GO:0008168">
    <property type="term" value="F:methyltransferase activity"/>
    <property type="evidence" value="ECO:0007669"/>
    <property type="project" value="UniProtKB-KW"/>
</dbReference>
<evidence type="ECO:0000313" key="2">
    <source>
        <dbReference type="Proteomes" id="UP000273811"/>
    </source>
</evidence>
<name>A0A443J2J6_9BACI</name>
<dbReference type="GO" id="GO:0032259">
    <property type="term" value="P:methylation"/>
    <property type="evidence" value="ECO:0007669"/>
    <property type="project" value="UniProtKB-KW"/>
</dbReference>
<dbReference type="Proteomes" id="UP000273811">
    <property type="component" value="Unassembled WGS sequence"/>
</dbReference>
<organism evidence="1 2">
    <name type="scientific">Siminovitchia fortis</name>
    <dbReference type="NCBI Taxonomy" id="254758"/>
    <lineage>
        <taxon>Bacteria</taxon>
        <taxon>Bacillati</taxon>
        <taxon>Bacillota</taxon>
        <taxon>Bacilli</taxon>
        <taxon>Bacillales</taxon>
        <taxon>Bacillaceae</taxon>
        <taxon>Siminovitchia</taxon>
    </lineage>
</organism>
<dbReference type="InterPro" id="IPR047939">
    <property type="entry name" value="BREX_1_PglX"/>
</dbReference>
<protein>
    <submittedName>
        <fullName evidence="1">BREX-1 system adenine-specific DNA-methyltransferase PglX</fullName>
    </submittedName>
</protein>
<comment type="caution">
    <text evidence="1">The sequence shown here is derived from an EMBL/GenBank/DDBJ whole genome shotgun (WGS) entry which is preliminary data.</text>
</comment>
<dbReference type="OrthoDB" id="32195at2"/>
<sequence length="570" mass="66575">MRLDDINGANEKAVRFFNKNRQYYLAQEGLLEIPGFPIAYWLSEKTIKLFQSKKLLKYGKASEEVKTGNNEEFIRNWFEVCLKKIMFDINSVNYKWVPYHKGGEFRKWYGNLDWVINWEKDGKEIKSAENSGFQGRSMYFKGVISWSKVTSRGISIRYLPTNVLFDSGSPSFKSNSDIEYYVMGFLNSVVSYYFLKSINPTLNLQVGNVESLPFIYTEKKDKSIVKLVEACLEISKADWDSFETSWDFKVHPLVEFRQAASRIAEAFANWQAEAERRFQTLKANEEELNRIFIGLYGLEDELTPGVEDKDVTVRRADVLRDVKSFLSYAVGLMFGRYSLDEEGLVFAGGEFDLGRYETFVPDADNVIPIADEMYFEDDIVSRFVDILKIVFGDEHLEDNLDFIADTLTRRANETSRQRIRRYFLKEFYKDHLQIYQKRPIYWLFDSGKQDGFKALVYLHRYEPGLAARVRTDYLHAQQRKYEEEIERMDILLESDVSKQEKTRARKNKEKLQKQLLECQSYDQIIAHVANQKPDLDLDDGVKVNYAKFQNIEIPQGEGKKPLKGNVLAKI</sequence>
<keyword evidence="2" id="KW-1185">Reference proteome</keyword>